<evidence type="ECO:0000256" key="2">
    <source>
        <dbReference type="ARBA" id="ARBA00012601"/>
    </source>
</evidence>
<dbReference type="Gene3D" id="2.60.40.290">
    <property type="match status" value="1"/>
</dbReference>
<keyword evidence="3" id="KW-0732">Signal</keyword>
<organism evidence="12 13">
    <name type="scientific">Falsiroseomonas stagni DSM 19981</name>
    <dbReference type="NCBI Taxonomy" id="1123062"/>
    <lineage>
        <taxon>Bacteria</taxon>
        <taxon>Pseudomonadati</taxon>
        <taxon>Pseudomonadota</taxon>
        <taxon>Alphaproteobacteria</taxon>
        <taxon>Acetobacterales</taxon>
        <taxon>Roseomonadaceae</taxon>
        <taxon>Falsiroseomonas</taxon>
    </lineage>
</organism>
<dbReference type="PANTHER" id="PTHR35923:SF2">
    <property type="entry name" value="ENDOGLUCANASE"/>
    <property type="match status" value="1"/>
</dbReference>
<dbReference type="InterPro" id="IPR012291">
    <property type="entry name" value="CBM2_carb-bd_dom_sf"/>
</dbReference>
<dbReference type="InterPro" id="IPR001919">
    <property type="entry name" value="CBD2"/>
</dbReference>
<dbReference type="PROSITE" id="PS51173">
    <property type="entry name" value="CBM2"/>
    <property type="match status" value="1"/>
</dbReference>
<dbReference type="Pfam" id="PF00150">
    <property type="entry name" value="Cellulase"/>
    <property type="match status" value="1"/>
</dbReference>
<dbReference type="InterPro" id="IPR038081">
    <property type="entry name" value="CalX-like_sf"/>
</dbReference>
<evidence type="ECO:0000256" key="4">
    <source>
        <dbReference type="ARBA" id="ARBA00022737"/>
    </source>
</evidence>
<dbReference type="InterPro" id="IPR017853">
    <property type="entry name" value="GH"/>
</dbReference>
<dbReference type="PANTHER" id="PTHR35923">
    <property type="entry name" value="MAJOR EXTRACELLULAR ENDOGLUCANASE"/>
    <property type="match status" value="1"/>
</dbReference>
<evidence type="ECO:0000256" key="7">
    <source>
        <dbReference type="ARBA" id="ARBA00023001"/>
    </source>
</evidence>
<keyword evidence="6" id="KW-0106">Calcium</keyword>
<protein>
    <recommendedName>
        <fullName evidence="2">cellulase</fullName>
        <ecNumber evidence="2">3.2.1.4</ecNumber>
    </recommendedName>
</protein>
<dbReference type="AlphaFoldDB" id="A0A1I3Z844"/>
<keyword evidence="10" id="KW-0624">Polysaccharide degradation</keyword>
<dbReference type="GO" id="GO:0030247">
    <property type="term" value="F:polysaccharide binding"/>
    <property type="evidence" value="ECO:0007669"/>
    <property type="project" value="UniProtKB-UniRule"/>
</dbReference>
<dbReference type="Gene3D" id="2.60.40.2030">
    <property type="match status" value="3"/>
</dbReference>
<dbReference type="Gene3D" id="3.20.20.80">
    <property type="entry name" value="Glycosidases"/>
    <property type="match status" value="1"/>
</dbReference>
<evidence type="ECO:0000256" key="1">
    <source>
        <dbReference type="ARBA" id="ARBA00000966"/>
    </source>
</evidence>
<dbReference type="GO" id="GO:0030245">
    <property type="term" value="P:cellulose catabolic process"/>
    <property type="evidence" value="ECO:0007669"/>
    <property type="project" value="UniProtKB-KW"/>
</dbReference>
<evidence type="ECO:0000313" key="13">
    <source>
        <dbReference type="Proteomes" id="UP000199473"/>
    </source>
</evidence>
<dbReference type="Pfam" id="PF00553">
    <property type="entry name" value="CBM_2"/>
    <property type="match status" value="1"/>
</dbReference>
<dbReference type="InterPro" id="IPR008965">
    <property type="entry name" value="CBM2/CBM3_carb-bd_dom_sf"/>
</dbReference>
<keyword evidence="9" id="KW-0326">Glycosidase</keyword>
<evidence type="ECO:0000256" key="10">
    <source>
        <dbReference type="ARBA" id="ARBA00023326"/>
    </source>
</evidence>
<dbReference type="EC" id="3.2.1.4" evidence="2"/>
<accession>A0A1I3Z844</accession>
<dbReference type="Proteomes" id="UP000199473">
    <property type="component" value="Unassembled WGS sequence"/>
</dbReference>
<proteinExistence type="predicted"/>
<evidence type="ECO:0000256" key="9">
    <source>
        <dbReference type="ARBA" id="ARBA00023295"/>
    </source>
</evidence>
<name>A0A1I3Z844_9PROT</name>
<evidence type="ECO:0000256" key="5">
    <source>
        <dbReference type="ARBA" id="ARBA00022801"/>
    </source>
</evidence>
<keyword evidence="8" id="KW-0119">Carbohydrate metabolism</keyword>
<evidence type="ECO:0000256" key="6">
    <source>
        <dbReference type="ARBA" id="ARBA00022837"/>
    </source>
</evidence>
<evidence type="ECO:0000313" key="12">
    <source>
        <dbReference type="EMBL" id="SFK40100.1"/>
    </source>
</evidence>
<dbReference type="SMART" id="SM00637">
    <property type="entry name" value="CBD_II"/>
    <property type="match status" value="1"/>
</dbReference>
<dbReference type="Pfam" id="PF03160">
    <property type="entry name" value="Calx-beta"/>
    <property type="match status" value="3"/>
</dbReference>
<gene>
    <name evidence="12" type="ORF">SAMN02745775_102264</name>
</gene>
<dbReference type="GO" id="GO:0016020">
    <property type="term" value="C:membrane"/>
    <property type="evidence" value="ECO:0007669"/>
    <property type="project" value="InterPro"/>
</dbReference>
<keyword evidence="7" id="KW-0136">Cellulose degradation</keyword>
<keyword evidence="4" id="KW-0677">Repeat</keyword>
<feature type="domain" description="CBM2" evidence="11">
    <location>
        <begin position="1"/>
        <end position="103"/>
    </location>
</feature>
<dbReference type="SMART" id="SM00237">
    <property type="entry name" value="Calx_beta"/>
    <property type="match status" value="3"/>
</dbReference>
<dbReference type="GO" id="GO:0008810">
    <property type="term" value="F:cellulase activity"/>
    <property type="evidence" value="ECO:0007669"/>
    <property type="project" value="UniProtKB-EC"/>
</dbReference>
<dbReference type="InterPro" id="IPR003644">
    <property type="entry name" value="Calx_beta"/>
</dbReference>
<reference evidence="12 13" key="1">
    <citation type="submission" date="2016-10" db="EMBL/GenBank/DDBJ databases">
        <authorList>
            <person name="de Groot N.N."/>
        </authorList>
    </citation>
    <scope>NUCLEOTIDE SEQUENCE [LARGE SCALE GENOMIC DNA]</scope>
    <source>
        <strain evidence="12 13">DSM 19981</strain>
    </source>
</reference>
<sequence length="799" mass="83791">MPAQILFQRTASWSTGFVGQVTLTPDAALNGLTLAFDGAFAIDSIWGAEIVSVSAGRYLVRGQSWNSTAPAGGTISFGFSASGPGAIADPAGFTLGGAAGLPPVPPAPPSLSVGDVEVLEGAGFATFEVKLSAAATGPVTVQFATVSGTARSGLDFSALSGGLTFAAGETVKRVSVALTNDRVFEATESFSLRLSGATGATIADNTGVATLRDDDAARFSVSDASVVEGNSGNTILAFKVTLAEAMTSTVSVSFATSGGTAQSGVDFVARSGKVSFAAGQTERTVNITVIGDRLVEMDETVVLTLSSPQRGVIADGTGIGTIVNNDRPRIAIADAAVQEGDPGAPGMVGVLSTRGRDIVDATGQAVKIAAVNWFGMEGTTFAPHGLDVRNWKDMMDQMAETGFNAIRLPFSAESVLKGGTPNGINFNLNPDLAGLTPLQIMDRIVDYAGDIGLRIILDHHRSAAGNGPNGNGLWFDGGYTQAQWVGMWEMLASRYAGDPTVIGADLSNEPHGASWNAWASAAELAGNAALAKNPDWLIFVEGVAEHQNNYYWWGGNLMGAAERPVQLNVANKLVYSPHDYPNSVYAQPFFQGADFAAKLPDLFDRMWGYLWESGTAPIFVGEFGTRMTDPKDRAWLEKIVDYMSGDVDADGDKDIAGPGVSYAWWSWNPNSGDTGGILADDWKTVLTEKIAAIEEILPDPAEAVRKASFTVTLSDPVSSPVTVGWRTAPGTADATDYVHASGVLTFQPGQTRQVIEVEIRADEVAERAEEFRLELFSASGATIADALGIGRIADDDWVL</sequence>
<dbReference type="SUPFAM" id="SSF141072">
    <property type="entry name" value="CalX-like"/>
    <property type="match status" value="3"/>
</dbReference>
<dbReference type="InterPro" id="IPR001547">
    <property type="entry name" value="Glyco_hydro_5"/>
</dbReference>
<dbReference type="OrthoDB" id="1153097at2"/>
<keyword evidence="13" id="KW-1185">Reference proteome</keyword>
<dbReference type="SUPFAM" id="SSF49384">
    <property type="entry name" value="Carbohydrate-binding domain"/>
    <property type="match status" value="1"/>
</dbReference>
<dbReference type="STRING" id="1123062.SAMN02745775_102264"/>
<dbReference type="SUPFAM" id="SSF51445">
    <property type="entry name" value="(Trans)glycosidases"/>
    <property type="match status" value="1"/>
</dbReference>
<keyword evidence="5" id="KW-0378">Hydrolase</keyword>
<evidence type="ECO:0000256" key="3">
    <source>
        <dbReference type="ARBA" id="ARBA00022729"/>
    </source>
</evidence>
<dbReference type="EMBL" id="FOSQ01000002">
    <property type="protein sequence ID" value="SFK40100.1"/>
    <property type="molecule type" value="Genomic_DNA"/>
</dbReference>
<comment type="catalytic activity">
    <reaction evidence="1">
        <text>Endohydrolysis of (1-&gt;4)-beta-D-glucosidic linkages in cellulose, lichenin and cereal beta-D-glucans.</text>
        <dbReference type="EC" id="3.2.1.4"/>
    </reaction>
</comment>
<evidence type="ECO:0000259" key="11">
    <source>
        <dbReference type="PROSITE" id="PS51173"/>
    </source>
</evidence>
<dbReference type="GO" id="GO:0007154">
    <property type="term" value="P:cell communication"/>
    <property type="evidence" value="ECO:0007669"/>
    <property type="project" value="InterPro"/>
</dbReference>
<evidence type="ECO:0000256" key="8">
    <source>
        <dbReference type="ARBA" id="ARBA00023277"/>
    </source>
</evidence>
<dbReference type="RefSeq" id="WP_092958213.1">
    <property type="nucleotide sequence ID" value="NZ_FOSQ01000002.1"/>
</dbReference>